<proteinExistence type="predicted"/>
<dbReference type="PANTHER" id="PTHR23044:SF61">
    <property type="entry name" value="3'-5' EXORIBONUCLEASE 1-RELATED"/>
    <property type="match status" value="1"/>
</dbReference>
<reference evidence="5 6" key="2">
    <citation type="submission" date="2018-11" db="EMBL/GenBank/DDBJ databases">
        <authorList>
            <consortium name="Pathogen Informatics"/>
        </authorList>
    </citation>
    <scope>NUCLEOTIDE SEQUENCE [LARGE SCALE GENOMIC DNA]</scope>
</reference>
<dbReference type="CDD" id="cd06133">
    <property type="entry name" value="ERI-1_3'hExo_like"/>
    <property type="match status" value="1"/>
</dbReference>
<evidence type="ECO:0000313" key="7">
    <source>
        <dbReference type="WBParaSite" id="NBR_0000757301-mRNA-1"/>
    </source>
</evidence>
<dbReference type="SMART" id="SM00479">
    <property type="entry name" value="EXOIII"/>
    <property type="match status" value="1"/>
</dbReference>
<dbReference type="STRING" id="27835.A0A0N4XX84"/>
<dbReference type="InterPro" id="IPR051274">
    <property type="entry name" value="3-5_Exoribonuclease"/>
</dbReference>
<accession>A0A0N4XX84</accession>
<keyword evidence="1" id="KW-0540">Nuclease</keyword>
<dbReference type="InterPro" id="IPR013520">
    <property type="entry name" value="Ribonucl_H"/>
</dbReference>
<dbReference type="EMBL" id="UYSL01019902">
    <property type="protein sequence ID" value="VDL71163.1"/>
    <property type="molecule type" value="Genomic_DNA"/>
</dbReference>
<dbReference type="InterPro" id="IPR036397">
    <property type="entry name" value="RNaseH_sf"/>
</dbReference>
<dbReference type="SUPFAM" id="SSF53098">
    <property type="entry name" value="Ribonuclease H-like"/>
    <property type="match status" value="1"/>
</dbReference>
<keyword evidence="3" id="KW-0269">Exonuclease</keyword>
<dbReference type="FunFam" id="3.30.420.10:FF:000200">
    <property type="entry name" value="Protein CBG10739"/>
    <property type="match status" value="1"/>
</dbReference>
<evidence type="ECO:0000256" key="3">
    <source>
        <dbReference type="ARBA" id="ARBA00022839"/>
    </source>
</evidence>
<dbReference type="Proteomes" id="UP000271162">
    <property type="component" value="Unassembled WGS sequence"/>
</dbReference>
<keyword evidence="2" id="KW-0378">Hydrolase</keyword>
<keyword evidence="6" id="KW-1185">Reference proteome</keyword>
<dbReference type="Gene3D" id="3.30.420.10">
    <property type="entry name" value="Ribonuclease H-like superfamily/Ribonuclease H"/>
    <property type="match status" value="1"/>
</dbReference>
<evidence type="ECO:0000256" key="2">
    <source>
        <dbReference type="ARBA" id="ARBA00022801"/>
    </source>
</evidence>
<dbReference type="Pfam" id="PF00929">
    <property type="entry name" value="RNase_T"/>
    <property type="match status" value="1"/>
</dbReference>
<gene>
    <name evidence="5" type="ORF">NBR_LOCUS7574</name>
</gene>
<feature type="domain" description="Exonuclease" evidence="4">
    <location>
        <begin position="83"/>
        <end position="265"/>
    </location>
</feature>
<protein>
    <submittedName>
        <fullName evidence="7">ERI1 exoribonuclease 3 (inferred by orthology to a human protein)</fullName>
    </submittedName>
</protein>
<dbReference type="WBParaSite" id="NBR_0000757301-mRNA-1">
    <property type="protein sequence ID" value="NBR_0000757301-mRNA-1"/>
    <property type="gene ID" value="NBR_0000757301"/>
</dbReference>
<name>A0A0N4XX84_NIPBR</name>
<evidence type="ECO:0000313" key="5">
    <source>
        <dbReference type="EMBL" id="VDL71163.1"/>
    </source>
</evidence>
<evidence type="ECO:0000256" key="1">
    <source>
        <dbReference type="ARBA" id="ARBA00022722"/>
    </source>
</evidence>
<reference evidence="7" key="1">
    <citation type="submission" date="2017-02" db="UniProtKB">
        <authorList>
            <consortium name="WormBaseParasite"/>
        </authorList>
    </citation>
    <scope>IDENTIFICATION</scope>
</reference>
<sequence>MCAAITARTAPLLLSKAFPQRCQNSLIASTSSLMKKSPPFVRKRGSSSVQTVSAKTPIMSPIRRKIVEQSTTSGQHAAQEFDYLLVLDFEATCSLYKIHPYQEIIEFPVAKVDTKTWSICSYFHHYVRPVANPTLSSFCTHLTGIIQEMVDDQPTIEEVLCSFDEWMKKEQILDSRFAFVTCGDWDLGVMLPSELQNKHLDMPSYFNRWINIKKSYCEHSGTWAKGLKDLLQIYGLQHAGRLHSGIDDVKTICSLTSAMAKEGYVFR</sequence>
<dbReference type="GO" id="GO:0003676">
    <property type="term" value="F:nucleic acid binding"/>
    <property type="evidence" value="ECO:0007669"/>
    <property type="project" value="InterPro"/>
</dbReference>
<dbReference type="OMA" id="GSHHLGF"/>
<evidence type="ECO:0000313" key="6">
    <source>
        <dbReference type="Proteomes" id="UP000271162"/>
    </source>
</evidence>
<dbReference type="PANTHER" id="PTHR23044">
    <property type="entry name" value="3'-5' EXONUCLEASE ERI1-RELATED"/>
    <property type="match status" value="1"/>
</dbReference>
<dbReference type="InterPro" id="IPR012337">
    <property type="entry name" value="RNaseH-like_sf"/>
</dbReference>
<dbReference type="GO" id="GO:0000175">
    <property type="term" value="F:3'-5'-RNA exonuclease activity"/>
    <property type="evidence" value="ECO:0007669"/>
    <property type="project" value="InterPro"/>
</dbReference>
<organism evidence="7">
    <name type="scientific">Nippostrongylus brasiliensis</name>
    <name type="common">Rat hookworm</name>
    <dbReference type="NCBI Taxonomy" id="27835"/>
    <lineage>
        <taxon>Eukaryota</taxon>
        <taxon>Metazoa</taxon>
        <taxon>Ecdysozoa</taxon>
        <taxon>Nematoda</taxon>
        <taxon>Chromadorea</taxon>
        <taxon>Rhabditida</taxon>
        <taxon>Rhabditina</taxon>
        <taxon>Rhabditomorpha</taxon>
        <taxon>Strongyloidea</taxon>
        <taxon>Heligmosomidae</taxon>
        <taxon>Nippostrongylus</taxon>
    </lineage>
</organism>
<dbReference type="InterPro" id="IPR047201">
    <property type="entry name" value="ERI-1_3'hExo-like"/>
</dbReference>
<dbReference type="AlphaFoldDB" id="A0A0N4XX84"/>
<evidence type="ECO:0000259" key="4">
    <source>
        <dbReference type="SMART" id="SM00479"/>
    </source>
</evidence>